<dbReference type="AlphaFoldDB" id="A0A7J9NT54"/>
<gene>
    <name evidence="1" type="ORF">HNP86_000979</name>
</gene>
<comment type="caution">
    <text evidence="1">The sequence shown here is derived from an EMBL/GenBank/DDBJ whole genome shotgun (WGS) entry which is preliminary data.</text>
</comment>
<reference evidence="1 2" key="1">
    <citation type="submission" date="2020-07" db="EMBL/GenBank/DDBJ databases">
        <title>Genomic Encyclopedia of Type Strains, Phase IV (KMG-V): Genome sequencing to study the core and pangenomes of soil and plant-associated prokaryotes.</title>
        <authorList>
            <person name="Whitman W."/>
        </authorList>
    </citation>
    <scope>NUCLEOTIDE SEQUENCE [LARGE SCALE GENOMIC DNA]</scope>
    <source>
        <strain evidence="1 2">A1</strain>
    </source>
</reference>
<proteinExistence type="predicted"/>
<accession>A0A7J9NT54</accession>
<dbReference type="RefSeq" id="WP_258559135.1">
    <property type="nucleotide sequence ID" value="NZ_JACDUH010000001.1"/>
</dbReference>
<organism evidence="1 2">
    <name type="scientific">Methanococcus maripaludis</name>
    <name type="common">Methanococcus deltae</name>
    <dbReference type="NCBI Taxonomy" id="39152"/>
    <lineage>
        <taxon>Archaea</taxon>
        <taxon>Methanobacteriati</taxon>
        <taxon>Methanobacteriota</taxon>
        <taxon>Methanomada group</taxon>
        <taxon>Methanococci</taxon>
        <taxon>Methanococcales</taxon>
        <taxon>Methanococcaceae</taxon>
        <taxon>Methanococcus</taxon>
    </lineage>
</organism>
<evidence type="ECO:0000313" key="1">
    <source>
        <dbReference type="EMBL" id="MBA2850848.1"/>
    </source>
</evidence>
<dbReference type="EMBL" id="JACDUH010000001">
    <property type="protein sequence ID" value="MBA2850848.1"/>
    <property type="molecule type" value="Genomic_DNA"/>
</dbReference>
<protein>
    <submittedName>
        <fullName evidence="1">Uncharacterized protein</fullName>
    </submittedName>
</protein>
<sequence>MHEFNNIEVNVTYDFDTLTIQTIYGIETMFVENCMLVSRVRLNN</sequence>
<evidence type="ECO:0000313" key="2">
    <source>
        <dbReference type="Proteomes" id="UP000564425"/>
    </source>
</evidence>
<dbReference type="Proteomes" id="UP000564425">
    <property type="component" value="Unassembled WGS sequence"/>
</dbReference>
<name>A0A7J9NT54_METMI</name>